<dbReference type="PANTHER" id="PTHR11422:SF6">
    <property type="entry name" value="HEMICENTIN-1 ISOFORM X1"/>
    <property type="match status" value="1"/>
</dbReference>
<keyword evidence="4" id="KW-1185">Reference proteome</keyword>
<dbReference type="AlphaFoldDB" id="A0ABD1JAC0"/>
<dbReference type="Pfam" id="PF07686">
    <property type="entry name" value="V-set"/>
    <property type="match status" value="1"/>
</dbReference>
<feature type="transmembrane region" description="Helical" evidence="1">
    <location>
        <begin position="404"/>
        <end position="428"/>
    </location>
</feature>
<proteinExistence type="predicted"/>
<dbReference type="PANTHER" id="PTHR11422">
    <property type="entry name" value="T-CELL SURFACE GLYCOPROTEIN CD4"/>
    <property type="match status" value="1"/>
</dbReference>
<sequence length="493" mass="53306">MTSDVDVKGILGSHDNEEDSFILPTCLFHLFQIRQRSFVFATVGELALHRLSLGGNCLQNQNIKMWRFFIFAAALYAAYVEGETHYGQSGKDIKMRCGGSSSEVFWKHNDNLIFRVDKGGKVAKGSARVVSRAALQGSNILIKHLESEDKGTYTCTSIDRSSRKESATHHTLEIVTVSVSVTPASPLLLSSSAKLTCEVKGIAKPKIIWRSSNTTREENPVSLDKVEKSGTWTCQVEAQGMTFEASLDVHVIGLSAADKAVTVQQGSTAVLPCSLSSSSKGLGSLRVVGGGWRQLHPAAAGGPQLPTLKMNNTGPLLWDGAGIDETKVDFPKDTLSNNLAIKLLKVKVEQAGSYKCSVKFEGRGTLEAEVALHVTGGAGGSGPPTGPSSNQGRAQTRSWLGVNMWIWVGVGAGSLVLIALVVAVVLIYQGNKRKKMRLRKLRSVRKPLTANDYCQCNRQPRGGDMNRPARGLQRQHVPENIRMNGGHGGRQYV</sequence>
<dbReference type="InterPro" id="IPR036179">
    <property type="entry name" value="Ig-like_dom_sf"/>
</dbReference>
<dbReference type="Gene3D" id="2.60.40.10">
    <property type="entry name" value="Immunoglobulins"/>
    <property type="match status" value="3"/>
</dbReference>
<dbReference type="InterPro" id="IPR007110">
    <property type="entry name" value="Ig-like_dom"/>
</dbReference>
<dbReference type="InterPro" id="IPR013106">
    <property type="entry name" value="Ig_V-set"/>
</dbReference>
<gene>
    <name evidence="3" type="ORF">ACEWY4_019532</name>
</gene>
<reference evidence="3 4" key="1">
    <citation type="submission" date="2024-09" db="EMBL/GenBank/DDBJ databases">
        <title>A chromosome-level genome assembly of Gray's grenadier anchovy, Coilia grayii.</title>
        <authorList>
            <person name="Fu Z."/>
        </authorList>
    </citation>
    <scope>NUCLEOTIDE SEQUENCE [LARGE SCALE GENOMIC DNA]</scope>
    <source>
        <strain evidence="3">G4</strain>
        <tissue evidence="3">Muscle</tissue>
    </source>
</reference>
<dbReference type="PROSITE" id="PS50835">
    <property type="entry name" value="IG_LIKE"/>
    <property type="match status" value="2"/>
</dbReference>
<dbReference type="InterPro" id="IPR013783">
    <property type="entry name" value="Ig-like_fold"/>
</dbReference>
<evidence type="ECO:0000256" key="1">
    <source>
        <dbReference type="SAM" id="Phobius"/>
    </source>
</evidence>
<dbReference type="SUPFAM" id="SSF48726">
    <property type="entry name" value="Immunoglobulin"/>
    <property type="match status" value="3"/>
</dbReference>
<dbReference type="SMART" id="SM00409">
    <property type="entry name" value="IG"/>
    <property type="match status" value="3"/>
</dbReference>
<feature type="domain" description="Ig-like" evidence="2">
    <location>
        <begin position="252"/>
        <end position="373"/>
    </location>
</feature>
<dbReference type="InterPro" id="IPR003599">
    <property type="entry name" value="Ig_sub"/>
</dbReference>
<evidence type="ECO:0000313" key="3">
    <source>
        <dbReference type="EMBL" id="KAL2084014.1"/>
    </source>
</evidence>
<dbReference type="EMBL" id="JBHFQA010000017">
    <property type="protein sequence ID" value="KAL2084014.1"/>
    <property type="molecule type" value="Genomic_DNA"/>
</dbReference>
<feature type="domain" description="Ig-like" evidence="2">
    <location>
        <begin position="190"/>
        <end position="248"/>
    </location>
</feature>
<evidence type="ECO:0000259" key="2">
    <source>
        <dbReference type="PROSITE" id="PS50835"/>
    </source>
</evidence>
<evidence type="ECO:0000313" key="4">
    <source>
        <dbReference type="Proteomes" id="UP001591681"/>
    </source>
</evidence>
<comment type="caution">
    <text evidence="3">The sequence shown here is derived from an EMBL/GenBank/DDBJ whole genome shotgun (WGS) entry which is preliminary data.</text>
</comment>
<keyword evidence="1" id="KW-0812">Transmembrane</keyword>
<protein>
    <recommendedName>
        <fullName evidence="2">Ig-like domain-containing protein</fullName>
    </recommendedName>
</protein>
<organism evidence="3 4">
    <name type="scientific">Coilia grayii</name>
    <name type="common">Gray's grenadier anchovy</name>
    <dbReference type="NCBI Taxonomy" id="363190"/>
    <lineage>
        <taxon>Eukaryota</taxon>
        <taxon>Metazoa</taxon>
        <taxon>Chordata</taxon>
        <taxon>Craniata</taxon>
        <taxon>Vertebrata</taxon>
        <taxon>Euteleostomi</taxon>
        <taxon>Actinopterygii</taxon>
        <taxon>Neopterygii</taxon>
        <taxon>Teleostei</taxon>
        <taxon>Clupei</taxon>
        <taxon>Clupeiformes</taxon>
        <taxon>Clupeoidei</taxon>
        <taxon>Engraulidae</taxon>
        <taxon>Coilinae</taxon>
        <taxon>Coilia</taxon>
    </lineage>
</organism>
<keyword evidence="1" id="KW-1133">Transmembrane helix</keyword>
<dbReference type="Proteomes" id="UP001591681">
    <property type="component" value="Unassembled WGS sequence"/>
</dbReference>
<accession>A0ABD1JAC0</accession>
<keyword evidence="1" id="KW-0472">Membrane</keyword>
<name>A0ABD1JAC0_9TELE</name>